<dbReference type="OrthoDB" id="1669814at2759"/>
<dbReference type="STRING" id="1182543.W9WV74"/>
<dbReference type="GO" id="GO:0016491">
    <property type="term" value="F:oxidoreductase activity"/>
    <property type="evidence" value="ECO:0007669"/>
    <property type="project" value="UniProtKB-KW"/>
</dbReference>
<dbReference type="Proteomes" id="UP000019471">
    <property type="component" value="Unassembled WGS sequence"/>
</dbReference>
<dbReference type="InterPro" id="IPR036291">
    <property type="entry name" value="NAD(P)-bd_dom_sf"/>
</dbReference>
<dbReference type="SUPFAM" id="SSF51735">
    <property type="entry name" value="NAD(P)-binding Rossmann-fold domains"/>
    <property type="match status" value="1"/>
</dbReference>
<dbReference type="InterPro" id="IPR020904">
    <property type="entry name" value="Sc_DH/Rdtase_CS"/>
</dbReference>
<dbReference type="eggNOG" id="KOG1200">
    <property type="taxonomic scope" value="Eukaryota"/>
</dbReference>
<evidence type="ECO:0000256" key="2">
    <source>
        <dbReference type="ARBA" id="ARBA00022857"/>
    </source>
</evidence>
<keyword evidence="3" id="KW-0560">Oxidoreductase</keyword>
<dbReference type="Pfam" id="PF13561">
    <property type="entry name" value="adh_short_C2"/>
    <property type="match status" value="1"/>
</dbReference>
<evidence type="ECO:0000256" key="1">
    <source>
        <dbReference type="ARBA" id="ARBA00006484"/>
    </source>
</evidence>
<dbReference type="InterPro" id="IPR002347">
    <property type="entry name" value="SDR_fam"/>
</dbReference>
<gene>
    <name evidence="4" type="ORF">A1O5_04329</name>
</gene>
<dbReference type="PRINTS" id="PR00081">
    <property type="entry name" value="GDHRDH"/>
</dbReference>
<evidence type="ECO:0000313" key="5">
    <source>
        <dbReference type="Proteomes" id="UP000019471"/>
    </source>
</evidence>
<protein>
    <recommendedName>
        <fullName evidence="6">3-oxoacyl-[acyl-carrier protein] reductase</fullName>
    </recommendedName>
</protein>
<evidence type="ECO:0000256" key="3">
    <source>
        <dbReference type="ARBA" id="ARBA00023002"/>
    </source>
</evidence>
<dbReference type="AlphaFoldDB" id="W9WV74"/>
<dbReference type="CDD" id="cd05233">
    <property type="entry name" value="SDR_c"/>
    <property type="match status" value="1"/>
</dbReference>
<name>W9WV74_9EURO</name>
<accession>W9WV74</accession>
<proteinExistence type="inferred from homology"/>
<dbReference type="FunFam" id="3.40.50.720:FF:000084">
    <property type="entry name" value="Short-chain dehydrogenase reductase"/>
    <property type="match status" value="1"/>
</dbReference>
<sequence length="249" mass="26071">MSAMKGKVFVVSGGASGMGLAAVKLLASRGAKVSVADWNTDLLAKLQSELGVSSSHLLTTQLDVRKRADVDDWIKATVAHFGRLDGGVNCAGVFGRHNVFGPLTETDDEQWDAAVGVNLTGAMYCIRAELRNLTKGGSIVSIASVSGLEGLPNAAAYTASKHGLIGLTRAVAKEVATQGIRINAVAPGSIQTPMLVRAEEDNHTSLPPYCPMGRHGTPEEVANLVVWLLGEEASFVTGSVYTVDGGWHC</sequence>
<keyword evidence="2" id="KW-0521">NADP</keyword>
<dbReference type="HOGENOM" id="CLU_010194_1_0_1"/>
<dbReference type="Gene3D" id="3.40.50.720">
    <property type="entry name" value="NAD(P)-binding Rossmann-like Domain"/>
    <property type="match status" value="1"/>
</dbReference>
<organism evidence="4 5">
    <name type="scientific">Cladophialophora psammophila CBS 110553</name>
    <dbReference type="NCBI Taxonomy" id="1182543"/>
    <lineage>
        <taxon>Eukaryota</taxon>
        <taxon>Fungi</taxon>
        <taxon>Dikarya</taxon>
        <taxon>Ascomycota</taxon>
        <taxon>Pezizomycotina</taxon>
        <taxon>Eurotiomycetes</taxon>
        <taxon>Chaetothyriomycetidae</taxon>
        <taxon>Chaetothyriales</taxon>
        <taxon>Herpotrichiellaceae</taxon>
        <taxon>Cladophialophora</taxon>
    </lineage>
</organism>
<dbReference type="PANTHER" id="PTHR24321">
    <property type="entry name" value="DEHYDROGENASES, SHORT CHAIN"/>
    <property type="match status" value="1"/>
</dbReference>
<dbReference type="PROSITE" id="PS00061">
    <property type="entry name" value="ADH_SHORT"/>
    <property type="match status" value="1"/>
</dbReference>
<comment type="caution">
    <text evidence="4">The sequence shown here is derived from an EMBL/GenBank/DDBJ whole genome shotgun (WGS) entry which is preliminary data.</text>
</comment>
<dbReference type="RefSeq" id="XP_007743126.1">
    <property type="nucleotide sequence ID" value="XM_007744936.1"/>
</dbReference>
<dbReference type="PRINTS" id="PR00080">
    <property type="entry name" value="SDRFAMILY"/>
</dbReference>
<reference evidence="4 5" key="1">
    <citation type="submission" date="2013-03" db="EMBL/GenBank/DDBJ databases">
        <title>The Genome Sequence of Cladophialophora psammophila CBS 110553.</title>
        <authorList>
            <consortium name="The Broad Institute Genomics Platform"/>
            <person name="Cuomo C."/>
            <person name="de Hoog S."/>
            <person name="Gorbushina A."/>
            <person name="Walker B."/>
            <person name="Young S.K."/>
            <person name="Zeng Q."/>
            <person name="Gargeya S."/>
            <person name="Fitzgerald M."/>
            <person name="Haas B."/>
            <person name="Abouelleil A."/>
            <person name="Allen A.W."/>
            <person name="Alvarado L."/>
            <person name="Arachchi H.M."/>
            <person name="Berlin A.M."/>
            <person name="Chapman S.B."/>
            <person name="Gainer-Dewar J."/>
            <person name="Goldberg J."/>
            <person name="Griggs A."/>
            <person name="Gujja S."/>
            <person name="Hansen M."/>
            <person name="Howarth C."/>
            <person name="Imamovic A."/>
            <person name="Ireland A."/>
            <person name="Larimer J."/>
            <person name="McCowan C."/>
            <person name="Murphy C."/>
            <person name="Pearson M."/>
            <person name="Poon T.W."/>
            <person name="Priest M."/>
            <person name="Roberts A."/>
            <person name="Saif S."/>
            <person name="Shea T."/>
            <person name="Sisk P."/>
            <person name="Sykes S."/>
            <person name="Wortman J."/>
            <person name="Nusbaum C."/>
            <person name="Birren B."/>
        </authorList>
    </citation>
    <scope>NUCLEOTIDE SEQUENCE [LARGE SCALE GENOMIC DNA]</scope>
    <source>
        <strain evidence="4 5">CBS 110553</strain>
    </source>
</reference>
<keyword evidence="5" id="KW-1185">Reference proteome</keyword>
<dbReference type="EMBL" id="AMGX01000006">
    <property type="protein sequence ID" value="EXJ71828.1"/>
    <property type="molecule type" value="Genomic_DNA"/>
</dbReference>
<dbReference type="GeneID" id="19189053"/>
<evidence type="ECO:0008006" key="6">
    <source>
        <dbReference type="Google" id="ProtNLM"/>
    </source>
</evidence>
<comment type="similarity">
    <text evidence="1">Belongs to the short-chain dehydrogenases/reductases (SDR) family.</text>
</comment>
<dbReference type="PANTHER" id="PTHR24321:SF8">
    <property type="entry name" value="ESTRADIOL 17-BETA-DEHYDROGENASE 8-RELATED"/>
    <property type="match status" value="1"/>
</dbReference>
<evidence type="ECO:0000313" key="4">
    <source>
        <dbReference type="EMBL" id="EXJ71828.1"/>
    </source>
</evidence>